<protein>
    <submittedName>
        <fullName evidence="8">GtrA family protein</fullName>
    </submittedName>
</protein>
<evidence type="ECO:0000256" key="1">
    <source>
        <dbReference type="ARBA" id="ARBA00004141"/>
    </source>
</evidence>
<reference evidence="8 9" key="1">
    <citation type="submission" date="2019-12" db="EMBL/GenBank/DDBJ databases">
        <title>Hybrid Genome Assemblies of two High G+C Isolates from Undergraduate Microbiology Courses.</title>
        <authorList>
            <person name="Ne Ville C.J."/>
            <person name="Enright D."/>
            <person name="Hernandez I."/>
            <person name="Dodsworth J."/>
            <person name="Orwin P.M."/>
        </authorList>
    </citation>
    <scope>NUCLEOTIDE SEQUENCE [LARGE SCALE GENOMIC DNA]</scope>
    <source>
        <strain evidence="8 9">CSUSB</strain>
    </source>
</reference>
<gene>
    <name evidence="8" type="ORF">GOQ09_03560</name>
</gene>
<organism evidence="8 9">
    <name type="scientific">Variovorax paradoxus</name>
    <dbReference type="NCBI Taxonomy" id="34073"/>
    <lineage>
        <taxon>Bacteria</taxon>
        <taxon>Pseudomonadati</taxon>
        <taxon>Pseudomonadota</taxon>
        <taxon>Betaproteobacteria</taxon>
        <taxon>Burkholderiales</taxon>
        <taxon>Comamonadaceae</taxon>
        <taxon>Variovorax</taxon>
    </lineage>
</organism>
<accession>A0A6I6HEZ3</accession>
<feature type="domain" description="GtrA/DPMS transmembrane" evidence="7">
    <location>
        <begin position="12"/>
        <end position="121"/>
    </location>
</feature>
<feature type="transmembrane region" description="Helical" evidence="6">
    <location>
        <begin position="71"/>
        <end position="92"/>
    </location>
</feature>
<dbReference type="AlphaFoldDB" id="A0A6I6HEZ3"/>
<name>A0A6I6HEZ3_VARPD</name>
<proteinExistence type="inferred from homology"/>
<dbReference type="Pfam" id="PF04138">
    <property type="entry name" value="GtrA_DPMS_TM"/>
    <property type="match status" value="1"/>
</dbReference>
<feature type="transmembrane region" description="Helical" evidence="6">
    <location>
        <begin position="38"/>
        <end position="59"/>
    </location>
</feature>
<dbReference type="PANTHER" id="PTHR38459">
    <property type="entry name" value="PROPHAGE BACTOPRENOL-LINKED GLUCOSE TRANSLOCASE HOMOLOG"/>
    <property type="match status" value="1"/>
</dbReference>
<feature type="transmembrane region" description="Helical" evidence="6">
    <location>
        <begin position="104"/>
        <end position="122"/>
    </location>
</feature>
<sequence length="123" mass="13715">MPARQIGSPFVRFLVSGGLNTLCTYLLYLALLQVLPYWLSYAFAFVAGIALAYVLNRIFVFGAPRSEKKAAMLPLVYLVQYLVGALIIYVWVDALNLHPTFAPIASIAITIPLTFAASRWLFR</sequence>
<dbReference type="RefSeq" id="WP_157611910.1">
    <property type="nucleotide sequence ID" value="NZ_CP046622.1"/>
</dbReference>
<evidence type="ECO:0000256" key="6">
    <source>
        <dbReference type="SAM" id="Phobius"/>
    </source>
</evidence>
<keyword evidence="4 6" id="KW-1133">Transmembrane helix</keyword>
<evidence type="ECO:0000256" key="5">
    <source>
        <dbReference type="ARBA" id="ARBA00023136"/>
    </source>
</evidence>
<dbReference type="PANTHER" id="PTHR38459:SF1">
    <property type="entry name" value="PROPHAGE BACTOPRENOL-LINKED GLUCOSE TRANSLOCASE HOMOLOG"/>
    <property type="match status" value="1"/>
</dbReference>
<evidence type="ECO:0000313" key="9">
    <source>
        <dbReference type="Proteomes" id="UP000425817"/>
    </source>
</evidence>
<evidence type="ECO:0000313" key="8">
    <source>
        <dbReference type="EMBL" id="QGW80718.1"/>
    </source>
</evidence>
<comment type="similarity">
    <text evidence="2">Belongs to the GtrA family.</text>
</comment>
<evidence type="ECO:0000256" key="4">
    <source>
        <dbReference type="ARBA" id="ARBA00022989"/>
    </source>
</evidence>
<evidence type="ECO:0000256" key="3">
    <source>
        <dbReference type="ARBA" id="ARBA00022692"/>
    </source>
</evidence>
<dbReference type="InterPro" id="IPR051401">
    <property type="entry name" value="GtrA_CellWall_Glycosyl"/>
</dbReference>
<evidence type="ECO:0000259" key="7">
    <source>
        <dbReference type="Pfam" id="PF04138"/>
    </source>
</evidence>
<comment type="subcellular location">
    <subcellularLocation>
        <location evidence="1">Membrane</location>
        <topology evidence="1">Multi-pass membrane protein</topology>
    </subcellularLocation>
</comment>
<dbReference type="GO" id="GO:0005886">
    <property type="term" value="C:plasma membrane"/>
    <property type="evidence" value="ECO:0007669"/>
    <property type="project" value="TreeGrafter"/>
</dbReference>
<feature type="transmembrane region" description="Helical" evidence="6">
    <location>
        <begin position="12"/>
        <end position="32"/>
    </location>
</feature>
<dbReference type="GO" id="GO:0000271">
    <property type="term" value="P:polysaccharide biosynthetic process"/>
    <property type="evidence" value="ECO:0007669"/>
    <property type="project" value="InterPro"/>
</dbReference>
<dbReference type="Proteomes" id="UP000425817">
    <property type="component" value="Chromosome"/>
</dbReference>
<keyword evidence="5 6" id="KW-0472">Membrane</keyword>
<keyword evidence="3 6" id="KW-0812">Transmembrane</keyword>
<dbReference type="OrthoDB" id="8757753at2"/>
<evidence type="ECO:0000256" key="2">
    <source>
        <dbReference type="ARBA" id="ARBA00009399"/>
    </source>
</evidence>
<dbReference type="EMBL" id="CP046622">
    <property type="protein sequence ID" value="QGW80718.1"/>
    <property type="molecule type" value="Genomic_DNA"/>
</dbReference>
<dbReference type="InterPro" id="IPR007267">
    <property type="entry name" value="GtrA_DPMS_TM"/>
</dbReference>